<dbReference type="GO" id="GO:1990077">
    <property type="term" value="C:primosome complex"/>
    <property type="evidence" value="ECO:0007669"/>
    <property type="project" value="UniProtKB-UniRule"/>
</dbReference>
<dbReference type="PROSITE" id="PS51192">
    <property type="entry name" value="HELICASE_ATP_BIND_1"/>
    <property type="match status" value="1"/>
</dbReference>
<dbReference type="EC" id="5.6.2.4" evidence="12"/>
<dbReference type="InterPro" id="IPR014001">
    <property type="entry name" value="Helicase_ATP-bd"/>
</dbReference>
<dbReference type="FunFam" id="3.40.50.300:FF:000489">
    <property type="entry name" value="Primosome assembly protein PriA"/>
    <property type="match status" value="1"/>
</dbReference>
<proteinExistence type="inferred from homology"/>
<organism evidence="15 16">
    <name type="scientific">Solimonas terrae</name>
    <dbReference type="NCBI Taxonomy" id="1396819"/>
    <lineage>
        <taxon>Bacteria</taxon>
        <taxon>Pseudomonadati</taxon>
        <taxon>Pseudomonadota</taxon>
        <taxon>Gammaproteobacteria</taxon>
        <taxon>Nevskiales</taxon>
        <taxon>Nevskiaceae</taxon>
        <taxon>Solimonas</taxon>
    </lineage>
</organism>
<keyword evidence="8 12" id="KW-0067">ATP-binding</keyword>
<evidence type="ECO:0000256" key="8">
    <source>
        <dbReference type="ARBA" id="ARBA00022840"/>
    </source>
</evidence>
<dbReference type="GO" id="GO:0006310">
    <property type="term" value="P:DNA recombination"/>
    <property type="evidence" value="ECO:0007669"/>
    <property type="project" value="InterPro"/>
</dbReference>
<comment type="subunit">
    <text evidence="12">Component of the replication restart primosome.</text>
</comment>
<feature type="domain" description="Helicase C-terminal" evidence="14">
    <location>
        <begin position="465"/>
        <end position="622"/>
    </location>
</feature>
<dbReference type="PROSITE" id="PS51194">
    <property type="entry name" value="HELICASE_CTER"/>
    <property type="match status" value="1"/>
</dbReference>
<feature type="domain" description="Helicase ATP-binding" evidence="13">
    <location>
        <begin position="205"/>
        <end position="371"/>
    </location>
</feature>
<keyword evidence="6 12" id="KW-0347">Helicase</keyword>
<dbReference type="GO" id="GO:0005524">
    <property type="term" value="F:ATP binding"/>
    <property type="evidence" value="ECO:0007669"/>
    <property type="project" value="UniProtKB-UniRule"/>
</dbReference>
<accession>A0A6M2BVP0</accession>
<dbReference type="InterPro" id="IPR027417">
    <property type="entry name" value="P-loop_NTPase"/>
</dbReference>
<keyword evidence="10 12" id="KW-0413">Isomerase</keyword>
<dbReference type="InterPro" id="IPR041236">
    <property type="entry name" value="PriA_C"/>
</dbReference>
<evidence type="ECO:0000313" key="15">
    <source>
        <dbReference type="EMBL" id="NGY06454.1"/>
    </source>
</evidence>
<evidence type="ECO:0000256" key="10">
    <source>
        <dbReference type="ARBA" id="ARBA00023235"/>
    </source>
</evidence>
<dbReference type="InterPro" id="IPR041222">
    <property type="entry name" value="PriA_3primeBD"/>
</dbReference>
<dbReference type="SUPFAM" id="SSF52540">
    <property type="entry name" value="P-loop containing nucleoside triphosphate hydrolases"/>
    <property type="match status" value="2"/>
</dbReference>
<comment type="caution">
    <text evidence="15">The sequence shown here is derived from an EMBL/GenBank/DDBJ whole genome shotgun (WGS) entry which is preliminary data.</text>
</comment>
<dbReference type="SMART" id="SM00487">
    <property type="entry name" value="DEXDc"/>
    <property type="match status" value="1"/>
</dbReference>
<keyword evidence="16" id="KW-1185">Reference proteome</keyword>
<dbReference type="InterPro" id="IPR001650">
    <property type="entry name" value="Helicase_C-like"/>
</dbReference>
<dbReference type="PANTHER" id="PTHR30580">
    <property type="entry name" value="PRIMOSOMAL PROTEIN N"/>
    <property type="match status" value="1"/>
</dbReference>
<dbReference type="Pfam" id="PF18074">
    <property type="entry name" value="PriA_C"/>
    <property type="match status" value="1"/>
</dbReference>
<evidence type="ECO:0000313" key="16">
    <source>
        <dbReference type="Proteomes" id="UP000472676"/>
    </source>
</evidence>
<dbReference type="SMART" id="SM00490">
    <property type="entry name" value="HELICc"/>
    <property type="match status" value="1"/>
</dbReference>
<dbReference type="InterPro" id="IPR005259">
    <property type="entry name" value="PriA"/>
</dbReference>
<reference evidence="15 16" key="1">
    <citation type="journal article" date="2014" name="Int. J. Syst. Evol. Microbiol.">
        <title>Solimonas terrae sp. nov., isolated from soil.</title>
        <authorList>
            <person name="Kim S.J."/>
            <person name="Moon J.Y."/>
            <person name="Weon H.Y."/>
            <person name="Ahn J.H."/>
            <person name="Chen W.M."/>
            <person name="Kwon S.W."/>
        </authorList>
    </citation>
    <scope>NUCLEOTIDE SEQUENCE [LARGE SCALE GENOMIC DNA]</scope>
    <source>
        <strain evidence="15 16">KIS83-12</strain>
    </source>
</reference>
<evidence type="ECO:0000259" key="13">
    <source>
        <dbReference type="PROSITE" id="PS51192"/>
    </source>
</evidence>
<dbReference type="CDD" id="cd17929">
    <property type="entry name" value="DEXHc_priA"/>
    <property type="match status" value="1"/>
</dbReference>
<dbReference type="Gene3D" id="3.40.1440.60">
    <property type="entry name" value="PriA, 3(prime) DNA-binding domain"/>
    <property type="match status" value="1"/>
</dbReference>
<comment type="catalytic activity">
    <reaction evidence="12">
        <text>Couples ATP hydrolysis with the unwinding of duplex DNA by translocating in the 3'-5' direction.</text>
        <dbReference type="EC" id="5.6.2.4"/>
    </reaction>
</comment>
<evidence type="ECO:0000259" key="14">
    <source>
        <dbReference type="PROSITE" id="PS51194"/>
    </source>
</evidence>
<feature type="binding site" evidence="12">
    <location>
        <position position="442"/>
    </location>
    <ligand>
        <name>Zn(2+)</name>
        <dbReference type="ChEBI" id="CHEBI:29105"/>
        <label>2</label>
    </ligand>
</feature>
<dbReference type="EMBL" id="JAAMOW010000009">
    <property type="protein sequence ID" value="NGY06454.1"/>
    <property type="molecule type" value="Genomic_DNA"/>
</dbReference>
<evidence type="ECO:0000256" key="12">
    <source>
        <dbReference type="HAMAP-Rule" id="MF_00983"/>
    </source>
</evidence>
<dbReference type="NCBIfam" id="NF004067">
    <property type="entry name" value="PRK05580.1-4"/>
    <property type="match status" value="1"/>
</dbReference>
<feature type="binding site" evidence="12">
    <location>
        <position position="433"/>
    </location>
    <ligand>
        <name>Zn(2+)</name>
        <dbReference type="ChEBI" id="CHEBI:29105"/>
        <label>1</label>
    </ligand>
</feature>
<dbReference type="GO" id="GO:0006269">
    <property type="term" value="P:DNA replication, synthesis of primer"/>
    <property type="evidence" value="ECO:0007669"/>
    <property type="project" value="UniProtKB-KW"/>
</dbReference>
<dbReference type="AlphaFoldDB" id="A0A6M2BVP0"/>
<dbReference type="GO" id="GO:0008270">
    <property type="term" value="F:zinc ion binding"/>
    <property type="evidence" value="ECO:0007669"/>
    <property type="project" value="UniProtKB-UniRule"/>
</dbReference>
<evidence type="ECO:0000256" key="3">
    <source>
        <dbReference type="ARBA" id="ARBA00022723"/>
    </source>
</evidence>
<dbReference type="GO" id="GO:0043138">
    <property type="term" value="F:3'-5' DNA helicase activity"/>
    <property type="evidence" value="ECO:0007669"/>
    <property type="project" value="UniProtKB-EC"/>
</dbReference>
<dbReference type="Gene3D" id="3.40.50.300">
    <property type="entry name" value="P-loop containing nucleotide triphosphate hydrolases"/>
    <property type="match status" value="2"/>
</dbReference>
<feature type="binding site" evidence="12">
    <location>
        <position position="460"/>
    </location>
    <ligand>
        <name>Zn(2+)</name>
        <dbReference type="ChEBI" id="CHEBI:29105"/>
        <label>2</label>
    </ligand>
</feature>
<dbReference type="NCBIfam" id="TIGR00595">
    <property type="entry name" value="priA"/>
    <property type="match status" value="1"/>
</dbReference>
<evidence type="ECO:0000256" key="9">
    <source>
        <dbReference type="ARBA" id="ARBA00023125"/>
    </source>
</evidence>
<dbReference type="GO" id="GO:0006302">
    <property type="term" value="P:double-strand break repair"/>
    <property type="evidence" value="ECO:0007669"/>
    <property type="project" value="InterPro"/>
</dbReference>
<evidence type="ECO:0000256" key="5">
    <source>
        <dbReference type="ARBA" id="ARBA00022801"/>
    </source>
</evidence>
<comment type="cofactor">
    <cofactor evidence="12">
        <name>Zn(2+)</name>
        <dbReference type="ChEBI" id="CHEBI:29105"/>
    </cofactor>
    <text evidence="12">Binds 2 zinc ions per subunit.</text>
</comment>
<dbReference type="Pfam" id="PF18319">
    <property type="entry name" value="Zn_ribbon_PriA"/>
    <property type="match status" value="1"/>
</dbReference>
<keyword evidence="1 12" id="KW-0639">Primosome</keyword>
<dbReference type="GO" id="GO:0016787">
    <property type="term" value="F:hydrolase activity"/>
    <property type="evidence" value="ECO:0007669"/>
    <property type="project" value="UniProtKB-KW"/>
</dbReference>
<dbReference type="GO" id="GO:0003677">
    <property type="term" value="F:DNA binding"/>
    <property type="evidence" value="ECO:0007669"/>
    <property type="project" value="UniProtKB-UniRule"/>
</dbReference>
<keyword evidence="5 12" id="KW-0378">Hydrolase</keyword>
<dbReference type="Proteomes" id="UP000472676">
    <property type="component" value="Unassembled WGS sequence"/>
</dbReference>
<keyword evidence="7 12" id="KW-0862">Zinc</keyword>
<dbReference type="FunFam" id="3.40.1440.60:FF:000001">
    <property type="entry name" value="Primosomal protein N"/>
    <property type="match status" value="1"/>
</dbReference>
<comment type="catalytic activity">
    <reaction evidence="11 12">
        <text>ATP + H2O = ADP + phosphate + H(+)</text>
        <dbReference type="Rhea" id="RHEA:13065"/>
        <dbReference type="ChEBI" id="CHEBI:15377"/>
        <dbReference type="ChEBI" id="CHEBI:15378"/>
        <dbReference type="ChEBI" id="CHEBI:30616"/>
        <dbReference type="ChEBI" id="CHEBI:43474"/>
        <dbReference type="ChEBI" id="CHEBI:456216"/>
        <dbReference type="EC" id="5.6.2.4"/>
    </reaction>
</comment>
<evidence type="ECO:0000256" key="1">
    <source>
        <dbReference type="ARBA" id="ARBA00022515"/>
    </source>
</evidence>
<evidence type="ECO:0000256" key="11">
    <source>
        <dbReference type="ARBA" id="ARBA00048988"/>
    </source>
</evidence>
<evidence type="ECO:0000256" key="7">
    <source>
        <dbReference type="ARBA" id="ARBA00022833"/>
    </source>
</evidence>
<dbReference type="InterPro" id="IPR042115">
    <property type="entry name" value="PriA_3primeBD_sf"/>
</dbReference>
<keyword evidence="9 12" id="KW-0238">DNA-binding</keyword>
<dbReference type="Pfam" id="PF17764">
    <property type="entry name" value="PriA_3primeBD"/>
    <property type="match status" value="1"/>
</dbReference>
<sequence>MNPLLVTVAVPVPLYRGFDYLLPASLAAGARPGVRVRVPFGRRKLCGVIVRAPFERVDDSQDYRPLDAVLDDAPLLGAELLALCEWAAEYYRHPLGEVIAAALPGSLKHGDAAVLHRPQRWQLTPDGQQALATLPGRNRAQRSALEALQAGARGAGEWPVAPAIRARLVELGWVASVADDARQPAAVSDPLPLTAAQQLALHELEGGEQGFRVSLLEGVTGSGKTELYLRRLQASLDAGRQALVLVPEISLTPQLAQRLRERLGDGVLSFHSGMSEGEREQAWLAAREGTTPVIVGTRSAIFVPFARLGLIVVDEEHDASYKQQDGFRYSARDLAVVRAQRLKAELILGSATPSLESLHNAQAGRYRHVRLSERIHAQAPPRIDLLDVRKQTLAHGLAPPLLSALDRCLEAGDQALLFINRRGYAPILLCHACGWQAACAHCDARLTVHRGRSRLICHHCGAQQPLPRGCPSCGAAELMPLGQGTERIEQALLNRYPRKRIERLDSDRLGRRHELQRLLDDVRARRVDVLVGTQILAKGHDFPNLSLVGIVSADQALYGADFRAIERMGQLVTQVAGRAGRAGQRGEVLLQTHEPDHPLLRLLVERGYAGLSAALLNERREARLPPFSHLALLRAEARDAAPPMHFLAAARELLLPLRGLQVMEPIPSGMERRAGFVRAQLLVQAEQRSALQSALAAIVPRLTELARGVRWSIDVDPADLF</sequence>
<keyword evidence="2 12" id="KW-0235">DNA replication</keyword>
<feature type="binding site" evidence="12">
    <location>
        <position position="439"/>
    </location>
    <ligand>
        <name>Zn(2+)</name>
        <dbReference type="ChEBI" id="CHEBI:29105"/>
        <label>2</label>
    </ligand>
</feature>
<feature type="binding site" evidence="12">
    <location>
        <position position="473"/>
    </location>
    <ligand>
        <name>Zn(2+)</name>
        <dbReference type="ChEBI" id="CHEBI:29105"/>
        <label>1</label>
    </ligand>
</feature>
<dbReference type="PANTHER" id="PTHR30580:SF0">
    <property type="entry name" value="PRIMOSOMAL PROTEIN N"/>
    <property type="match status" value="1"/>
</dbReference>
<keyword evidence="3 12" id="KW-0479">Metal-binding</keyword>
<evidence type="ECO:0000256" key="6">
    <source>
        <dbReference type="ARBA" id="ARBA00022806"/>
    </source>
</evidence>
<protein>
    <recommendedName>
        <fullName evidence="12">Replication restart protein PriA</fullName>
    </recommendedName>
    <alternativeName>
        <fullName evidence="12">ATP-dependent DNA helicase PriA</fullName>
        <ecNumber evidence="12">5.6.2.4</ecNumber>
    </alternativeName>
    <alternativeName>
        <fullName evidence="12">DNA 3'-5' helicase PriA</fullName>
    </alternativeName>
</protein>
<evidence type="ECO:0000256" key="4">
    <source>
        <dbReference type="ARBA" id="ARBA00022741"/>
    </source>
</evidence>
<dbReference type="Pfam" id="PF00270">
    <property type="entry name" value="DEAD"/>
    <property type="match status" value="1"/>
</dbReference>
<feature type="binding site" evidence="12">
    <location>
        <position position="470"/>
    </location>
    <ligand>
        <name>Zn(2+)</name>
        <dbReference type="ChEBI" id="CHEBI:29105"/>
        <label>1</label>
    </ligand>
</feature>
<keyword evidence="4 12" id="KW-0547">Nucleotide-binding</keyword>
<dbReference type="RefSeq" id="WP_166260045.1">
    <property type="nucleotide sequence ID" value="NZ_JAAMOW010000009.1"/>
</dbReference>
<dbReference type="InterPro" id="IPR040498">
    <property type="entry name" value="PriA_CRR"/>
</dbReference>
<comment type="similarity">
    <text evidence="12">Belongs to the helicase family. PriA subfamily.</text>
</comment>
<feature type="binding site" evidence="12">
    <location>
        <position position="457"/>
    </location>
    <ligand>
        <name>Zn(2+)</name>
        <dbReference type="ChEBI" id="CHEBI:29105"/>
        <label>2</label>
    </ligand>
</feature>
<name>A0A6M2BVP0_9GAMM</name>
<comment type="function">
    <text evidence="12">Initiates the restart of stalled replication forks, which reloads the replicative helicase on sites other than the origin of replication. Recognizes and binds to abandoned replication forks and remodels them to uncover a helicase loading site. Promotes assembly of the primosome at these replication forks.</text>
</comment>
<evidence type="ECO:0000256" key="2">
    <source>
        <dbReference type="ARBA" id="ARBA00022705"/>
    </source>
</evidence>
<gene>
    <name evidence="12" type="primary">priA</name>
    <name evidence="15" type="ORF">G7Y85_16900</name>
</gene>
<dbReference type="Pfam" id="PF00271">
    <property type="entry name" value="Helicase_C"/>
    <property type="match status" value="1"/>
</dbReference>
<feature type="binding site" evidence="12">
    <location>
        <position position="430"/>
    </location>
    <ligand>
        <name>Zn(2+)</name>
        <dbReference type="ChEBI" id="CHEBI:29105"/>
        <label>1</label>
    </ligand>
</feature>
<dbReference type="HAMAP" id="MF_00983">
    <property type="entry name" value="PriA"/>
    <property type="match status" value="1"/>
</dbReference>
<dbReference type="InterPro" id="IPR011545">
    <property type="entry name" value="DEAD/DEAH_box_helicase_dom"/>
</dbReference>
<dbReference type="GO" id="GO:0006270">
    <property type="term" value="P:DNA replication initiation"/>
    <property type="evidence" value="ECO:0007669"/>
    <property type="project" value="TreeGrafter"/>
</dbReference>